<comment type="caution">
    <text evidence="1">The sequence shown here is derived from an EMBL/GenBank/DDBJ whole genome shotgun (WGS) entry which is preliminary data.</text>
</comment>
<sequence>WVVDSGESEKAKRDVVARWRLHESTCSAALSCKNLATLMASHLISSHHITSDYGKKKIHDGFVFCHSHCLVGLCPHRHSTSPTPNLLHISLSHALFMFIHHIPSAHGIVHLNSVYSSLPIVCSLSLSVCVCVVF</sequence>
<dbReference type="EMBL" id="CM026433">
    <property type="protein sequence ID" value="KAG0553587.1"/>
    <property type="molecule type" value="Genomic_DNA"/>
</dbReference>
<accession>A0A8T0G561</accession>
<evidence type="ECO:0000313" key="2">
    <source>
        <dbReference type="Proteomes" id="UP000822688"/>
    </source>
</evidence>
<protein>
    <submittedName>
        <fullName evidence="1">Uncharacterized protein</fullName>
    </submittedName>
</protein>
<feature type="non-terminal residue" evidence="1">
    <location>
        <position position="1"/>
    </location>
</feature>
<dbReference type="AlphaFoldDB" id="A0A8T0G561"/>
<gene>
    <name evidence="1" type="ORF">KC19_12G023100</name>
</gene>
<reference evidence="1" key="1">
    <citation type="submission" date="2020-06" db="EMBL/GenBank/DDBJ databases">
        <title>WGS assembly of Ceratodon purpureus strain R40.</title>
        <authorList>
            <person name="Carey S.B."/>
            <person name="Jenkins J."/>
            <person name="Shu S."/>
            <person name="Lovell J.T."/>
            <person name="Sreedasyam A."/>
            <person name="Maumus F."/>
            <person name="Tiley G.P."/>
            <person name="Fernandez-Pozo N."/>
            <person name="Barry K."/>
            <person name="Chen C."/>
            <person name="Wang M."/>
            <person name="Lipzen A."/>
            <person name="Daum C."/>
            <person name="Saski C.A."/>
            <person name="Payton A.C."/>
            <person name="Mcbreen J.C."/>
            <person name="Conrad R.E."/>
            <person name="Kollar L.M."/>
            <person name="Olsson S."/>
            <person name="Huttunen S."/>
            <person name="Landis J.B."/>
            <person name="Wickett N.J."/>
            <person name="Johnson M.G."/>
            <person name="Rensing S.A."/>
            <person name="Grimwood J."/>
            <person name="Schmutz J."/>
            <person name="Mcdaniel S.F."/>
        </authorList>
    </citation>
    <scope>NUCLEOTIDE SEQUENCE</scope>
    <source>
        <strain evidence="1">R40</strain>
    </source>
</reference>
<keyword evidence="2" id="KW-1185">Reference proteome</keyword>
<organism evidence="1 2">
    <name type="scientific">Ceratodon purpureus</name>
    <name type="common">Fire moss</name>
    <name type="synonym">Dicranum purpureum</name>
    <dbReference type="NCBI Taxonomy" id="3225"/>
    <lineage>
        <taxon>Eukaryota</taxon>
        <taxon>Viridiplantae</taxon>
        <taxon>Streptophyta</taxon>
        <taxon>Embryophyta</taxon>
        <taxon>Bryophyta</taxon>
        <taxon>Bryophytina</taxon>
        <taxon>Bryopsida</taxon>
        <taxon>Dicranidae</taxon>
        <taxon>Pseudoditrichales</taxon>
        <taxon>Ditrichaceae</taxon>
        <taxon>Ceratodon</taxon>
    </lineage>
</organism>
<evidence type="ECO:0000313" key="1">
    <source>
        <dbReference type="EMBL" id="KAG0553587.1"/>
    </source>
</evidence>
<name>A0A8T0G561_CERPU</name>
<dbReference type="Proteomes" id="UP000822688">
    <property type="component" value="Chromosome 12"/>
</dbReference>
<proteinExistence type="predicted"/>